<organism evidence="1 2">
    <name type="scientific">Saccoglossus kowalevskii</name>
    <name type="common">Acorn worm</name>
    <dbReference type="NCBI Taxonomy" id="10224"/>
    <lineage>
        <taxon>Eukaryota</taxon>
        <taxon>Metazoa</taxon>
        <taxon>Hemichordata</taxon>
        <taxon>Enteropneusta</taxon>
        <taxon>Harrimaniidae</taxon>
        <taxon>Saccoglossus</taxon>
    </lineage>
</organism>
<evidence type="ECO:0000313" key="2">
    <source>
        <dbReference type="RefSeq" id="XP_006818051.1"/>
    </source>
</evidence>
<dbReference type="PANTHER" id="PTHR46448:SF1">
    <property type="entry name" value="PROTEIN KINASE DOMAIN-CONTAINING PROTEIN"/>
    <property type="match status" value="1"/>
</dbReference>
<protein>
    <submittedName>
        <fullName evidence="2">Protein kinase domain-containing protein, cytoplasmic-like</fullName>
    </submittedName>
</protein>
<dbReference type="Proteomes" id="UP000694865">
    <property type="component" value="Unplaced"/>
</dbReference>
<name>A0ABM0MDG0_SACKO</name>
<evidence type="ECO:0000313" key="1">
    <source>
        <dbReference type="Proteomes" id="UP000694865"/>
    </source>
</evidence>
<proteinExistence type="predicted"/>
<sequence>MLHELKHPNIGKLLGLCVKSEKPSPSIHLRGVTSVQELGRPVECNWLKKLPWIKRFKICQSIASLLEYLANSPLGSLQIVDFKYQQFVMIDNVIKLIDLDDVSSVEPECNDMPCVIEGKQNMAGIVCRDFHCQGMNTARNLIQAYKLFFNPLLPGDVPAKLHSLVSRLLADIENMNINTRELVKSLQLVEKQWFLLKN</sequence>
<dbReference type="SUPFAM" id="SSF56112">
    <property type="entry name" value="Protein kinase-like (PK-like)"/>
    <property type="match status" value="1"/>
</dbReference>
<dbReference type="RefSeq" id="XP_006818051.1">
    <property type="nucleotide sequence ID" value="XM_006817988.1"/>
</dbReference>
<accession>A0ABM0MDG0</accession>
<gene>
    <name evidence="2" type="primary">LOC102806241</name>
</gene>
<dbReference type="InterPro" id="IPR042983">
    <property type="entry name" value="PKDCC"/>
</dbReference>
<keyword evidence="1" id="KW-1185">Reference proteome</keyword>
<dbReference type="GeneID" id="102806241"/>
<dbReference type="Gene3D" id="1.10.510.10">
    <property type="entry name" value="Transferase(Phosphotransferase) domain 1"/>
    <property type="match status" value="1"/>
</dbReference>
<dbReference type="PANTHER" id="PTHR46448">
    <property type="entry name" value="PROTEIN KINASE DOMAIN-CONTAINING PROTEIN"/>
    <property type="match status" value="1"/>
</dbReference>
<reference evidence="2" key="1">
    <citation type="submission" date="2025-08" db="UniProtKB">
        <authorList>
            <consortium name="RefSeq"/>
        </authorList>
    </citation>
    <scope>IDENTIFICATION</scope>
    <source>
        <tissue evidence="2">Testes</tissue>
    </source>
</reference>
<dbReference type="InterPro" id="IPR011009">
    <property type="entry name" value="Kinase-like_dom_sf"/>
</dbReference>